<evidence type="ECO:0000313" key="12">
    <source>
        <dbReference type="Proteomes" id="UP000017837"/>
    </source>
</evidence>
<evidence type="ECO:0000256" key="9">
    <source>
        <dbReference type="SAM" id="SignalP"/>
    </source>
</evidence>
<evidence type="ECO:0000256" key="3">
    <source>
        <dbReference type="ARBA" id="ARBA00022737"/>
    </source>
</evidence>
<feature type="region of interest" description="Disordered" evidence="8">
    <location>
        <begin position="391"/>
        <end position="414"/>
    </location>
</feature>
<dbReference type="InterPro" id="IPR001940">
    <property type="entry name" value="Peptidase_S1C"/>
</dbReference>
<dbReference type="Pfam" id="PF13180">
    <property type="entry name" value="PDZ_2"/>
    <property type="match status" value="1"/>
</dbReference>
<name>V4RC92_9CAUL</name>
<feature type="binding site" evidence="7">
    <location>
        <position position="135"/>
    </location>
    <ligand>
        <name>substrate</name>
    </ligand>
</feature>
<evidence type="ECO:0000256" key="5">
    <source>
        <dbReference type="ARBA" id="ARBA00022825"/>
    </source>
</evidence>
<dbReference type="eggNOG" id="COG0265">
    <property type="taxonomic scope" value="Bacteria"/>
</dbReference>
<feature type="active site" description="Charge relay system" evidence="6">
    <location>
        <position position="165"/>
    </location>
</feature>
<dbReference type="AlphaFoldDB" id="V4RC92"/>
<dbReference type="Proteomes" id="UP000017837">
    <property type="component" value="Unassembled WGS sequence"/>
</dbReference>
<evidence type="ECO:0000259" key="10">
    <source>
        <dbReference type="PROSITE" id="PS50106"/>
    </source>
</evidence>
<dbReference type="InterPro" id="IPR001478">
    <property type="entry name" value="PDZ"/>
</dbReference>
<dbReference type="PANTHER" id="PTHR43343:SF3">
    <property type="entry name" value="PROTEASE DO-LIKE 8, CHLOROPLASTIC"/>
    <property type="match status" value="1"/>
</dbReference>
<dbReference type="InterPro" id="IPR051201">
    <property type="entry name" value="Chloro_Bact_Ser_Proteases"/>
</dbReference>
<dbReference type="PROSITE" id="PS50106">
    <property type="entry name" value="PDZ"/>
    <property type="match status" value="2"/>
</dbReference>
<proteinExistence type="predicted"/>
<keyword evidence="12" id="KW-1185">Reference proteome</keyword>
<evidence type="ECO:0000256" key="8">
    <source>
        <dbReference type="SAM" id="MobiDB-lite"/>
    </source>
</evidence>
<evidence type="ECO:0000256" key="6">
    <source>
        <dbReference type="PIRSR" id="PIRSR611782-1"/>
    </source>
</evidence>
<feature type="signal peptide" evidence="9">
    <location>
        <begin position="1"/>
        <end position="32"/>
    </location>
</feature>
<evidence type="ECO:0000256" key="1">
    <source>
        <dbReference type="ARBA" id="ARBA00022670"/>
    </source>
</evidence>
<dbReference type="EMBL" id="AWGB01000032">
    <property type="protein sequence ID" value="ESQ89043.1"/>
    <property type="molecule type" value="Genomic_DNA"/>
</dbReference>
<dbReference type="STRING" id="1121022.GCA_000376105_02283"/>
<keyword evidence="5" id="KW-0720">Serine protease</keyword>
<feature type="domain" description="PDZ" evidence="10">
    <location>
        <begin position="299"/>
        <end position="375"/>
    </location>
</feature>
<dbReference type="Gene3D" id="2.30.42.10">
    <property type="match status" value="2"/>
</dbReference>
<organism evidence="11 12">
    <name type="scientific">Asticcacaulis benevestitus DSM 16100 = ATCC BAA-896</name>
    <dbReference type="NCBI Taxonomy" id="1121022"/>
    <lineage>
        <taxon>Bacteria</taxon>
        <taxon>Pseudomonadati</taxon>
        <taxon>Pseudomonadota</taxon>
        <taxon>Alphaproteobacteria</taxon>
        <taxon>Caulobacterales</taxon>
        <taxon>Caulobacteraceae</taxon>
        <taxon>Asticcacaulis</taxon>
    </lineage>
</organism>
<dbReference type="NCBIfam" id="TIGR02037">
    <property type="entry name" value="degP_htrA_DO"/>
    <property type="match status" value="1"/>
</dbReference>
<dbReference type="PRINTS" id="PR00834">
    <property type="entry name" value="PROTEASES2C"/>
</dbReference>
<dbReference type="PANTHER" id="PTHR43343">
    <property type="entry name" value="PEPTIDASE S12"/>
    <property type="match status" value="1"/>
</dbReference>
<comment type="caution">
    <text evidence="11">The sequence shown here is derived from an EMBL/GenBank/DDBJ whole genome shotgun (WGS) entry which is preliminary data.</text>
</comment>
<evidence type="ECO:0000256" key="4">
    <source>
        <dbReference type="ARBA" id="ARBA00022801"/>
    </source>
</evidence>
<dbReference type="PATRIC" id="fig|1121022.4.peg.2998"/>
<dbReference type="OrthoDB" id="9758917at2"/>
<dbReference type="GO" id="GO:0004252">
    <property type="term" value="F:serine-type endopeptidase activity"/>
    <property type="evidence" value="ECO:0007669"/>
    <property type="project" value="InterPro"/>
</dbReference>
<reference evidence="11 12" key="1">
    <citation type="journal article" date="2014" name="Nature">
        <title>Sequential evolution of bacterial morphology by co-option of a developmental regulator.</title>
        <authorList>
            <person name="Jiang C."/>
            <person name="Brown P.J."/>
            <person name="Ducret A."/>
            <person name="Brun Y.V."/>
        </authorList>
    </citation>
    <scope>NUCLEOTIDE SEQUENCE [LARGE SCALE GENOMIC DNA]</scope>
    <source>
        <strain evidence="11 12">DSM 16100</strain>
    </source>
</reference>
<dbReference type="SUPFAM" id="SSF50156">
    <property type="entry name" value="PDZ domain-like"/>
    <property type="match status" value="2"/>
</dbReference>
<dbReference type="InterPro" id="IPR036034">
    <property type="entry name" value="PDZ_sf"/>
</dbReference>
<sequence length="517" mass="53399">MGNWNFKVLLKNRSAVAGAVAGLVLGAGVAGAAITGFGTHGASYDGASLIKAADLTPVKPPAGAPMSFADLIQRVSPAVVSIETKGKMKIDTGLPNLPGFTFPGQDGTAPKEQEVRGAGSGFFITADGYVVTNNHVIDGADEIIVKLTNDKELKAKVIGRDVATDLAVLKVEGNDFPFVRFELDRKPRVGDWVIAVGNPFNFSNTATAGIVSAYGRDLKESGTDYVDYLQIDAAINRGNSGGPTFDLYGRVIGVNTAIVTPSGANAGVGFAIPADVADKITTQLMKGVSISRGYIGVSILPVTKDTAEALGITDLTGAYIAETTRGGPADKAGVQLGDIVKSVNGALVKSPTELTRRIADIKAGEKVTLGVLRNGKIVNVTVTAALRPSEDDLAKGINGGSTTDDESSSATPGAGAPVIGLSVKAITPDVRKAFGLEDTVNGLVITDLDTNSDGAQKGLKPGDVIMRADNRPVTSQADFAGIVAELKKAGRPSILLLVSRDGRNIPLPLTLKDEVKK</sequence>
<keyword evidence="3" id="KW-0677">Repeat</keyword>
<protein>
    <recommendedName>
        <fullName evidence="10">PDZ domain-containing protein</fullName>
    </recommendedName>
</protein>
<feature type="active site" description="Charge relay system" evidence="6">
    <location>
        <position position="240"/>
    </location>
</feature>
<accession>V4RC92</accession>
<dbReference type="GO" id="GO:0006508">
    <property type="term" value="P:proteolysis"/>
    <property type="evidence" value="ECO:0007669"/>
    <property type="project" value="UniProtKB-KW"/>
</dbReference>
<keyword evidence="4" id="KW-0378">Hydrolase</keyword>
<feature type="binding site" evidence="7">
    <location>
        <begin position="238"/>
        <end position="240"/>
    </location>
    <ligand>
        <name>substrate</name>
    </ligand>
</feature>
<dbReference type="RefSeq" id="WP_018081950.1">
    <property type="nucleotide sequence ID" value="NZ_AQWM01000009.1"/>
</dbReference>
<keyword evidence="1" id="KW-0645">Protease</keyword>
<dbReference type="SUPFAM" id="SSF50494">
    <property type="entry name" value="Trypsin-like serine proteases"/>
    <property type="match status" value="1"/>
</dbReference>
<dbReference type="Pfam" id="PF13365">
    <property type="entry name" value="Trypsin_2"/>
    <property type="match status" value="1"/>
</dbReference>
<feature type="active site" description="Charge relay system" evidence="6">
    <location>
        <position position="135"/>
    </location>
</feature>
<keyword evidence="2 9" id="KW-0732">Signal</keyword>
<feature type="chain" id="PRO_5039482936" description="PDZ domain-containing protein" evidence="9">
    <location>
        <begin position="33"/>
        <end position="517"/>
    </location>
</feature>
<evidence type="ECO:0000256" key="2">
    <source>
        <dbReference type="ARBA" id="ARBA00022729"/>
    </source>
</evidence>
<dbReference type="SMART" id="SM00228">
    <property type="entry name" value="PDZ"/>
    <property type="match status" value="2"/>
</dbReference>
<dbReference type="InterPro" id="IPR009003">
    <property type="entry name" value="Peptidase_S1_PA"/>
</dbReference>
<dbReference type="InterPro" id="IPR011782">
    <property type="entry name" value="Pept_S1C_Do"/>
</dbReference>
<feature type="domain" description="PDZ" evidence="10">
    <location>
        <begin position="415"/>
        <end position="501"/>
    </location>
</feature>
<dbReference type="Gene3D" id="2.40.10.120">
    <property type="match status" value="1"/>
</dbReference>
<gene>
    <name evidence="11" type="ORF">ABENE_14750</name>
</gene>
<evidence type="ECO:0000313" key="11">
    <source>
        <dbReference type="EMBL" id="ESQ89043.1"/>
    </source>
</evidence>
<feature type="binding site" evidence="7">
    <location>
        <position position="165"/>
    </location>
    <ligand>
        <name>substrate</name>
    </ligand>
</feature>
<evidence type="ECO:0000256" key="7">
    <source>
        <dbReference type="PIRSR" id="PIRSR611782-2"/>
    </source>
</evidence>